<comment type="caution">
    <text evidence="2">The sequence shown here is derived from an EMBL/GenBank/DDBJ whole genome shotgun (WGS) entry which is preliminary data.</text>
</comment>
<accession>A0ABU5EH85</accession>
<proteinExistence type="predicted"/>
<protein>
    <submittedName>
        <fullName evidence="2">Uncharacterized protein</fullName>
    </submittedName>
</protein>
<gene>
    <name evidence="2" type="ORF">SMD27_18185</name>
</gene>
<keyword evidence="3" id="KW-1185">Reference proteome</keyword>
<evidence type="ECO:0000313" key="3">
    <source>
        <dbReference type="Proteomes" id="UP001279642"/>
    </source>
</evidence>
<dbReference type="EMBL" id="JAXCLW010000006">
    <property type="protein sequence ID" value="MDY0884778.1"/>
    <property type="molecule type" value="Genomic_DNA"/>
</dbReference>
<sequence>MTTRTVTTFVVFNHPFRLTGLDQLQPPGNYEIETDEETIDDLSFIAYRRVSTLIHLHPQPDRPGIVQTWTVDPSELVAALAADERSTEEATPVGEKAGYNETVR</sequence>
<name>A0ABU5EH85_9PROT</name>
<dbReference type="Proteomes" id="UP001279642">
    <property type="component" value="Unassembled WGS sequence"/>
</dbReference>
<evidence type="ECO:0000256" key="1">
    <source>
        <dbReference type="SAM" id="MobiDB-lite"/>
    </source>
</evidence>
<reference evidence="2 3" key="1">
    <citation type="journal article" date="2016" name="Antonie Van Leeuwenhoek">
        <title>Dongia soli sp. nov., isolated from soil from Dokdo, Korea.</title>
        <authorList>
            <person name="Kim D.U."/>
            <person name="Lee H."/>
            <person name="Kim H."/>
            <person name="Kim S.G."/>
            <person name="Ka J.O."/>
        </authorList>
    </citation>
    <scope>NUCLEOTIDE SEQUENCE [LARGE SCALE GENOMIC DNA]</scope>
    <source>
        <strain evidence="2 3">D78</strain>
    </source>
</reference>
<organism evidence="2 3">
    <name type="scientific">Dongia soli</name>
    <dbReference type="NCBI Taxonomy" id="600628"/>
    <lineage>
        <taxon>Bacteria</taxon>
        <taxon>Pseudomonadati</taxon>
        <taxon>Pseudomonadota</taxon>
        <taxon>Alphaproteobacteria</taxon>
        <taxon>Rhodospirillales</taxon>
        <taxon>Dongiaceae</taxon>
        <taxon>Dongia</taxon>
    </lineage>
</organism>
<feature type="region of interest" description="Disordered" evidence="1">
    <location>
        <begin position="82"/>
        <end position="104"/>
    </location>
</feature>
<dbReference type="RefSeq" id="WP_320509852.1">
    <property type="nucleotide sequence ID" value="NZ_JAXCLW010000006.1"/>
</dbReference>
<evidence type="ECO:0000313" key="2">
    <source>
        <dbReference type="EMBL" id="MDY0884778.1"/>
    </source>
</evidence>